<dbReference type="EMBL" id="ADNY01000039">
    <property type="protein sequence ID" value="EFG55303.1"/>
    <property type="molecule type" value="Genomic_DNA"/>
</dbReference>
<evidence type="ECO:0008006" key="4">
    <source>
        <dbReference type="Google" id="ProtNLM"/>
    </source>
</evidence>
<keyword evidence="1" id="KW-1133">Transmembrane helix</keyword>
<proteinExistence type="predicted"/>
<organism evidence="2 3">
    <name type="scientific">Lactobacillus amylolyticus DSM 11664</name>
    <dbReference type="NCBI Taxonomy" id="585524"/>
    <lineage>
        <taxon>Bacteria</taxon>
        <taxon>Bacillati</taxon>
        <taxon>Bacillota</taxon>
        <taxon>Bacilli</taxon>
        <taxon>Lactobacillales</taxon>
        <taxon>Lactobacillaceae</taxon>
        <taxon>Lactobacillus</taxon>
    </lineage>
</organism>
<keyword evidence="3" id="KW-1185">Reference proteome</keyword>
<gene>
    <name evidence="2" type="ORF">HMPREF0493_1060</name>
</gene>
<comment type="caution">
    <text evidence="2">The sequence shown here is derived from an EMBL/GenBank/DDBJ whole genome shotgun (WGS) entry which is preliminary data.</text>
</comment>
<evidence type="ECO:0000313" key="3">
    <source>
        <dbReference type="Proteomes" id="UP000004069"/>
    </source>
</evidence>
<keyword evidence="1" id="KW-0812">Transmembrane</keyword>
<dbReference type="AlphaFoldDB" id="D4YU49"/>
<name>D4YU49_9LACO</name>
<keyword evidence="1" id="KW-0472">Membrane</keyword>
<accession>D4YU49</accession>
<reference evidence="2 3" key="1">
    <citation type="submission" date="2010-04" db="EMBL/GenBank/DDBJ databases">
        <authorList>
            <person name="Muzny D."/>
            <person name="Qin X."/>
            <person name="Deng J."/>
            <person name="Jiang H."/>
            <person name="Liu Y."/>
            <person name="Qu J."/>
            <person name="Song X.-Z."/>
            <person name="Zhang L."/>
            <person name="Thornton R."/>
            <person name="Coyle M."/>
            <person name="Francisco L."/>
            <person name="Jackson L."/>
            <person name="Javaid M."/>
            <person name="Korchina V."/>
            <person name="Kovar C."/>
            <person name="Mata R."/>
            <person name="Mathew T."/>
            <person name="Ngo R."/>
            <person name="Nguyen L."/>
            <person name="Nguyen N."/>
            <person name="Okwuonu G."/>
            <person name="Ongeri F."/>
            <person name="Pham C."/>
            <person name="Simmons D."/>
            <person name="Wilczek-Boney K."/>
            <person name="Hale W."/>
            <person name="Jakkamsetti A."/>
            <person name="Pham P."/>
            <person name="Ruth R."/>
            <person name="San Lucas F."/>
            <person name="Warren J."/>
            <person name="Zhang J."/>
            <person name="Zhao Z."/>
            <person name="Zhou C."/>
            <person name="Zhu D."/>
            <person name="Lee S."/>
            <person name="Bess C."/>
            <person name="Blankenburg K."/>
            <person name="Forbes L."/>
            <person name="Fu Q."/>
            <person name="Gubbala S."/>
            <person name="Hirani K."/>
            <person name="Jayaseelan J.C."/>
            <person name="Lara F."/>
            <person name="Munidasa M."/>
            <person name="Palculict T."/>
            <person name="Patil S."/>
            <person name="Pu L.-L."/>
            <person name="Saada N."/>
            <person name="Tang L."/>
            <person name="Weissenberger G."/>
            <person name="Zhu Y."/>
            <person name="Hemphill L."/>
            <person name="Shang Y."/>
            <person name="Youmans B."/>
            <person name="Ayvaz T."/>
            <person name="Ross M."/>
            <person name="Santibanez J."/>
            <person name="Aqrawi P."/>
            <person name="Gross S."/>
            <person name="Joshi V."/>
            <person name="Fowler G."/>
            <person name="Nazareth L."/>
            <person name="Reid J."/>
            <person name="Worley K."/>
            <person name="Petrosino J."/>
            <person name="Highlander S."/>
            <person name="Gibbs R."/>
        </authorList>
    </citation>
    <scope>NUCLEOTIDE SEQUENCE [LARGE SCALE GENOMIC DNA]</scope>
    <source>
        <strain evidence="2 3">DSM 11664</strain>
    </source>
</reference>
<dbReference type="Proteomes" id="UP000004069">
    <property type="component" value="Unassembled WGS sequence"/>
</dbReference>
<protein>
    <recommendedName>
        <fullName evidence="4">EamA domain-containing protein</fullName>
    </recommendedName>
</protein>
<feature type="transmembrane region" description="Helical" evidence="1">
    <location>
        <begin position="6"/>
        <end position="37"/>
    </location>
</feature>
<evidence type="ECO:0000256" key="1">
    <source>
        <dbReference type="SAM" id="Phobius"/>
    </source>
</evidence>
<evidence type="ECO:0000313" key="2">
    <source>
        <dbReference type="EMBL" id="EFG55303.1"/>
    </source>
</evidence>
<sequence>MLPVQLFYFIVVQQANASVATILQFIGPFFVIGYLTVTQ</sequence>